<evidence type="ECO:0000256" key="10">
    <source>
        <dbReference type="SAM" id="MobiDB-lite"/>
    </source>
</evidence>
<proteinExistence type="inferred from homology"/>
<dbReference type="OrthoDB" id="6252103at2759"/>
<evidence type="ECO:0000256" key="2">
    <source>
        <dbReference type="ARBA" id="ARBA00004496"/>
    </source>
</evidence>
<comment type="subcellular location">
    <subcellularLocation>
        <location evidence="1">Cell projection</location>
        <location evidence="1">Cilium</location>
        <location evidence="1">Flagellum</location>
    </subcellularLocation>
    <subcellularLocation>
        <location evidence="2">Cytoplasm</location>
    </subcellularLocation>
</comment>
<gene>
    <name evidence="11" type="ORF">EZS28_027411</name>
    <name evidence="12" type="ORF">EZS28_027412</name>
</gene>
<evidence type="ECO:0000256" key="3">
    <source>
        <dbReference type="ARBA" id="ARBA00022490"/>
    </source>
</evidence>
<keyword evidence="5" id="KW-0677">Repeat</keyword>
<accession>A0A5J4V4N3</accession>
<evidence type="ECO:0000256" key="4">
    <source>
        <dbReference type="ARBA" id="ARBA00022574"/>
    </source>
</evidence>
<evidence type="ECO:0000256" key="1">
    <source>
        <dbReference type="ARBA" id="ARBA00004230"/>
    </source>
</evidence>
<name>A0A5J4V4N3_9EUKA</name>
<dbReference type="SMART" id="SM00320">
    <property type="entry name" value="WD40"/>
    <property type="match status" value="3"/>
</dbReference>
<evidence type="ECO:0000256" key="8">
    <source>
        <dbReference type="ARBA" id="ARBA00029552"/>
    </source>
</evidence>
<feature type="repeat" description="WD" evidence="9">
    <location>
        <begin position="188"/>
        <end position="221"/>
    </location>
</feature>
<dbReference type="SUPFAM" id="SSF50978">
    <property type="entry name" value="WD40 repeat-like"/>
    <property type="match status" value="1"/>
</dbReference>
<protein>
    <recommendedName>
        <fullName evidence="8">Cilia- and flagella-associated protein 52</fullName>
    </recommendedName>
</protein>
<dbReference type="Proteomes" id="UP000324800">
    <property type="component" value="Unassembled WGS sequence"/>
</dbReference>
<keyword evidence="4 9" id="KW-0853">WD repeat</keyword>
<dbReference type="GO" id="GO:0005930">
    <property type="term" value="C:axoneme"/>
    <property type="evidence" value="ECO:0007669"/>
    <property type="project" value="UniProtKB-ARBA"/>
</dbReference>
<dbReference type="Pfam" id="PF00400">
    <property type="entry name" value="WD40"/>
    <property type="match status" value="2"/>
</dbReference>
<comment type="similarity">
    <text evidence="7">Belongs to the CFAP52 family.</text>
</comment>
<dbReference type="InterPro" id="IPR050630">
    <property type="entry name" value="WD_repeat_EMAP"/>
</dbReference>
<sequence>MIPQLDTLGRTAVLGKITTLKIQLHGYGLATKTMKRSMSPKQTGSKKTAVPTREPPRKVDVNGRVVPIATAERSLNPRQKDAIRPSGHSWEQKGPLFDLTVDTDQSIVYSIIVPTMDAELVRSSHCNSVRGVAFAQTTSEIFETCEYVPNVECLCVCFNPSGTEVISGWSDGKIRSFGPESGRLLYVINDAHKKVTSITTFHNSPAIVSGGSEGQVRLWKLGCDSQQLIATMKEHRMAVTAVRVTQDDLECVSSGSDVSYASYPSEANGQDYKLLNY</sequence>
<feature type="region of interest" description="Disordered" evidence="10">
    <location>
        <begin position="35"/>
        <end position="59"/>
    </location>
</feature>
<evidence type="ECO:0000256" key="7">
    <source>
        <dbReference type="ARBA" id="ARBA00029456"/>
    </source>
</evidence>
<dbReference type="EMBL" id="SNRW01010072">
    <property type="protein sequence ID" value="KAA6377061.1"/>
    <property type="molecule type" value="Genomic_DNA"/>
</dbReference>
<dbReference type="InterPro" id="IPR001680">
    <property type="entry name" value="WD40_rpt"/>
</dbReference>
<keyword evidence="6 11" id="KW-0969">Cilium</keyword>
<evidence type="ECO:0000256" key="5">
    <source>
        <dbReference type="ARBA" id="ARBA00022737"/>
    </source>
</evidence>
<dbReference type="PANTHER" id="PTHR13720">
    <property type="entry name" value="WD-40 REPEAT PROTEIN"/>
    <property type="match status" value="1"/>
</dbReference>
<evidence type="ECO:0000313" key="12">
    <source>
        <dbReference type="EMBL" id="KAA6377062.1"/>
    </source>
</evidence>
<evidence type="ECO:0000256" key="9">
    <source>
        <dbReference type="PROSITE-ProRule" id="PRU00221"/>
    </source>
</evidence>
<dbReference type="PROSITE" id="PS50082">
    <property type="entry name" value="WD_REPEATS_2"/>
    <property type="match status" value="1"/>
</dbReference>
<keyword evidence="3" id="KW-0963">Cytoplasm</keyword>
<organism evidence="11 13">
    <name type="scientific">Streblomastix strix</name>
    <dbReference type="NCBI Taxonomy" id="222440"/>
    <lineage>
        <taxon>Eukaryota</taxon>
        <taxon>Metamonada</taxon>
        <taxon>Preaxostyla</taxon>
        <taxon>Oxymonadida</taxon>
        <taxon>Streblomastigidae</taxon>
        <taxon>Streblomastix</taxon>
    </lineage>
</organism>
<dbReference type="InterPro" id="IPR015943">
    <property type="entry name" value="WD40/YVTN_repeat-like_dom_sf"/>
</dbReference>
<keyword evidence="6 11" id="KW-0282">Flagellum</keyword>
<evidence type="ECO:0000313" key="13">
    <source>
        <dbReference type="Proteomes" id="UP000324800"/>
    </source>
</evidence>
<dbReference type="InterPro" id="IPR036322">
    <property type="entry name" value="WD40_repeat_dom_sf"/>
</dbReference>
<comment type="caution">
    <text evidence="11">The sequence shown here is derived from an EMBL/GenBank/DDBJ whole genome shotgun (WGS) entry which is preliminary data.</text>
</comment>
<dbReference type="PANTHER" id="PTHR13720:SF14">
    <property type="entry name" value="CILIA- AND FLAGELLA-ASSOCIATED PROTEIN 52"/>
    <property type="match status" value="1"/>
</dbReference>
<dbReference type="GO" id="GO:0031514">
    <property type="term" value="C:motile cilium"/>
    <property type="evidence" value="ECO:0007669"/>
    <property type="project" value="UniProtKB-SubCell"/>
</dbReference>
<evidence type="ECO:0000256" key="6">
    <source>
        <dbReference type="ARBA" id="ARBA00022846"/>
    </source>
</evidence>
<dbReference type="AlphaFoldDB" id="A0A5J4V4N3"/>
<keyword evidence="6 11" id="KW-0966">Cell projection</keyword>
<evidence type="ECO:0000313" key="11">
    <source>
        <dbReference type="EMBL" id="KAA6377061.1"/>
    </source>
</evidence>
<dbReference type="Gene3D" id="2.130.10.10">
    <property type="entry name" value="YVTN repeat-like/Quinoprotein amine dehydrogenase"/>
    <property type="match status" value="1"/>
</dbReference>
<dbReference type="EMBL" id="SNRW01010072">
    <property type="protein sequence ID" value="KAA6377062.1"/>
    <property type="molecule type" value="Genomic_DNA"/>
</dbReference>
<reference evidence="11 13" key="1">
    <citation type="submission" date="2019-03" db="EMBL/GenBank/DDBJ databases">
        <title>Single cell metagenomics reveals metabolic interactions within the superorganism composed of flagellate Streblomastix strix and complex community of Bacteroidetes bacteria on its surface.</title>
        <authorList>
            <person name="Treitli S.C."/>
            <person name="Kolisko M."/>
            <person name="Husnik F."/>
            <person name="Keeling P."/>
            <person name="Hampl V."/>
        </authorList>
    </citation>
    <scope>NUCLEOTIDE SEQUENCE [LARGE SCALE GENOMIC DNA]</scope>
    <source>
        <strain evidence="11">ST1C</strain>
    </source>
</reference>